<dbReference type="EMBL" id="JALBCA010000090">
    <property type="protein sequence ID" value="KAI2383455.1"/>
    <property type="molecule type" value="Genomic_DNA"/>
</dbReference>
<organism evidence="1">
    <name type="scientific">Ophidiomyces ophidiicola</name>
    <dbReference type="NCBI Taxonomy" id="1387563"/>
    <lineage>
        <taxon>Eukaryota</taxon>
        <taxon>Fungi</taxon>
        <taxon>Dikarya</taxon>
        <taxon>Ascomycota</taxon>
        <taxon>Pezizomycotina</taxon>
        <taxon>Eurotiomycetes</taxon>
        <taxon>Eurotiomycetidae</taxon>
        <taxon>Onygenales</taxon>
        <taxon>Onygenaceae</taxon>
        <taxon>Ophidiomyces</taxon>
    </lineage>
</organism>
<protein>
    <submittedName>
        <fullName evidence="1">RNA polymerase II holoenzyme cyclin-like subunit</fullName>
    </submittedName>
</protein>
<reference evidence="1" key="1">
    <citation type="journal article" date="2022" name="bioRxiv">
        <title>Population genetic analysis of Ophidiomyces ophidiicola, the causative agent of snake fungal disease, indicates recent introductions to the USA.</title>
        <authorList>
            <person name="Ladner J.T."/>
            <person name="Palmer J.M."/>
            <person name="Ettinger C.L."/>
            <person name="Stajich J.E."/>
            <person name="Farrell T.M."/>
            <person name="Glorioso B.M."/>
            <person name="Lawson B."/>
            <person name="Price S.J."/>
            <person name="Stengle A.G."/>
            <person name="Grear D.A."/>
            <person name="Lorch J.M."/>
        </authorList>
    </citation>
    <scope>NUCLEOTIDE SEQUENCE</scope>
    <source>
        <strain evidence="1">NWHC 24266-5</strain>
    </source>
</reference>
<proteinExistence type="predicted"/>
<accession>A0ACB8URA6</accession>
<evidence type="ECO:0000313" key="1">
    <source>
        <dbReference type="EMBL" id="KAI2383455.1"/>
    </source>
</evidence>
<comment type="caution">
    <text evidence="1">The sequence shown here is derived from an EMBL/GenBank/DDBJ whole genome shotgun (WGS) entry which is preliminary data.</text>
</comment>
<name>A0ACB8URA6_9EURO</name>
<sequence length="303" mass="34447">MAADYWASTQYHSWLFDREELGEARKALADAERAFIQQYPLPDLRLFNIYIHQQLNKLSKRLTVRQQAVATAQVYVKRFYTKVEIRRTNPYLLLTTAFYLACKIEECPQHIRLVLGEARGLWPEFIVPDGAKIGECEFWLISELNSQLILHHPYRTLSELQSAIPMTSEELGLAWSIINDHYLTDLPLLHPPHVIAVTALCIAVIFKVGQQPVLIPSGPSSVTGALREGCTNVLSAMTDRPSGSMPARIQSTVDWIANSEVDIEAVVECTQEIVSLYEVWEQYSDKLCREQVGRFVKSRGLDK</sequence>
<gene>
    <name evidence="1" type="primary">SSN8</name>
    <name evidence="1" type="ORF">LOY88_005263</name>
</gene>